<dbReference type="EMBL" id="JACIEJ010000012">
    <property type="protein sequence ID" value="MBB3987720.1"/>
    <property type="molecule type" value="Genomic_DNA"/>
</dbReference>
<accession>A0A7W6DW43</accession>
<protein>
    <submittedName>
        <fullName evidence="1">Transposase</fullName>
    </submittedName>
</protein>
<evidence type="ECO:0000313" key="2">
    <source>
        <dbReference type="Proteomes" id="UP000541426"/>
    </source>
</evidence>
<gene>
    <name evidence="1" type="ORF">GGQ68_004073</name>
</gene>
<comment type="caution">
    <text evidence="1">The sequence shown here is derived from an EMBL/GenBank/DDBJ whole genome shotgun (WGS) entry which is preliminary data.</text>
</comment>
<dbReference type="Proteomes" id="UP000541426">
    <property type="component" value="Unassembled WGS sequence"/>
</dbReference>
<proteinExistence type="predicted"/>
<reference evidence="1 2" key="1">
    <citation type="submission" date="2020-08" db="EMBL/GenBank/DDBJ databases">
        <title>Genomic Encyclopedia of Type Strains, Phase IV (KMG-IV): sequencing the most valuable type-strain genomes for metagenomic binning, comparative biology and taxonomic classification.</title>
        <authorList>
            <person name="Goeker M."/>
        </authorList>
    </citation>
    <scope>NUCLEOTIDE SEQUENCE [LARGE SCALE GENOMIC DNA]</scope>
    <source>
        <strain evidence="1 2">DSM 102235</strain>
    </source>
</reference>
<sequence>MRFIGDWITVYGNRRSEGLSEALDVLSQVVMRKSRKMRVGESIARFLEHLVEQCFNTIKSVGRVATRYNKPAKSFLGFIGIAAIRLWLPPFVNMT</sequence>
<keyword evidence="2" id="KW-1185">Reference proteome</keyword>
<organism evidence="1 2">
    <name type="scientific">Sagittula marina</name>
    <dbReference type="NCBI Taxonomy" id="943940"/>
    <lineage>
        <taxon>Bacteria</taxon>
        <taxon>Pseudomonadati</taxon>
        <taxon>Pseudomonadota</taxon>
        <taxon>Alphaproteobacteria</taxon>
        <taxon>Rhodobacterales</taxon>
        <taxon>Roseobacteraceae</taxon>
        <taxon>Sagittula</taxon>
    </lineage>
</organism>
<name>A0A7W6DW43_9RHOB</name>
<dbReference type="AlphaFoldDB" id="A0A7W6DW43"/>
<evidence type="ECO:0000313" key="1">
    <source>
        <dbReference type="EMBL" id="MBB3987720.1"/>
    </source>
</evidence>